<dbReference type="OrthoDB" id="3661391at2"/>
<accession>A0A1M6C1Q8</accession>
<evidence type="ECO:0000313" key="3">
    <source>
        <dbReference type="Proteomes" id="UP000184452"/>
    </source>
</evidence>
<dbReference type="SUPFAM" id="SSF53756">
    <property type="entry name" value="UDP-Glycosyltransferase/glycogen phosphorylase"/>
    <property type="match status" value="1"/>
</dbReference>
<evidence type="ECO:0000256" key="1">
    <source>
        <dbReference type="SAM" id="MobiDB-lite"/>
    </source>
</evidence>
<organism evidence="2 3">
    <name type="scientific">Nocardiopsis flavescens</name>
    <dbReference type="NCBI Taxonomy" id="758803"/>
    <lineage>
        <taxon>Bacteria</taxon>
        <taxon>Bacillati</taxon>
        <taxon>Actinomycetota</taxon>
        <taxon>Actinomycetes</taxon>
        <taxon>Streptosporangiales</taxon>
        <taxon>Nocardiopsidaceae</taxon>
        <taxon>Nocardiopsis</taxon>
    </lineage>
</organism>
<feature type="region of interest" description="Disordered" evidence="1">
    <location>
        <begin position="386"/>
        <end position="412"/>
    </location>
</feature>
<sequence length="412" mass="43003">MAATRRWIRGDAGPIAPVTVRTQRTVLAVVHSQQTADRLCEFVGHLEGDTRVQVVWALAPGALHAAGGAAYLRTLDAAVLPWEDATSFTYDLALAAGHGRLDEVRAPVLVVPHGTGFSRETARGPGHGPPVERPVGGAVYGALVRYGRVVPAAIGISHEWQRGVLTSVVPEADAVIEVVGDPAFDRAVAALPDRARIRRAAGVGDAEHLTVVTSSWGRTGLFGVHPDLVGRLCEEAPAGHVTALVLHPGIWWSHGPRQMLAWLSGARARGLRVLAPTSPWSPLLVAADSVVGDPGSVTAYAAALGVPTLLAGGGLTDVVPGSTPQALHEVAAHYRDGESPVRALAAAVRGWEPGHGAHVAARLTSAPGRSAELLRALAYRLMRLPEPDRPAVPPPPGEPRFAGDPPARGWAA</sequence>
<evidence type="ECO:0000313" key="2">
    <source>
        <dbReference type="EMBL" id="SHI54956.1"/>
    </source>
</evidence>
<proteinExistence type="predicted"/>
<dbReference type="Proteomes" id="UP000184452">
    <property type="component" value="Unassembled WGS sequence"/>
</dbReference>
<dbReference type="AlphaFoldDB" id="A0A1M6C1Q8"/>
<reference evidence="2 3" key="1">
    <citation type="submission" date="2016-11" db="EMBL/GenBank/DDBJ databases">
        <authorList>
            <person name="Jaros S."/>
            <person name="Januszkiewicz K."/>
            <person name="Wedrychowicz H."/>
        </authorList>
    </citation>
    <scope>NUCLEOTIDE SEQUENCE [LARGE SCALE GENOMIC DNA]</scope>
    <source>
        <strain evidence="2 3">CGMCC 4.5723</strain>
    </source>
</reference>
<dbReference type="RefSeq" id="WP_084736798.1">
    <property type="nucleotide sequence ID" value="NZ_FQZK01000001.1"/>
</dbReference>
<name>A0A1M6C1Q8_9ACTN</name>
<protein>
    <submittedName>
        <fullName evidence="2">Uncharacterized protein</fullName>
    </submittedName>
</protein>
<gene>
    <name evidence="2" type="ORF">SAMN05421803_101550</name>
</gene>
<dbReference type="STRING" id="758803.SAMN05421803_101550"/>
<dbReference type="EMBL" id="FQZK01000001">
    <property type="protein sequence ID" value="SHI54956.1"/>
    <property type="molecule type" value="Genomic_DNA"/>
</dbReference>
<keyword evidence="3" id="KW-1185">Reference proteome</keyword>